<name>A0ABQ3BT13_9FLAO</name>
<dbReference type="InterPro" id="IPR006860">
    <property type="entry name" value="FecR"/>
</dbReference>
<dbReference type="PIRSF" id="PIRSF018266">
    <property type="entry name" value="FecR"/>
    <property type="match status" value="1"/>
</dbReference>
<dbReference type="PANTHER" id="PTHR30273:SF2">
    <property type="entry name" value="PROTEIN FECR"/>
    <property type="match status" value="1"/>
</dbReference>
<dbReference type="Gene3D" id="3.55.50.30">
    <property type="match status" value="1"/>
</dbReference>
<feature type="compositionally biased region" description="Polar residues" evidence="1">
    <location>
        <begin position="13"/>
        <end position="23"/>
    </location>
</feature>
<dbReference type="Pfam" id="PF04773">
    <property type="entry name" value="FecR"/>
    <property type="match status" value="1"/>
</dbReference>
<feature type="domain" description="Protein FecR C-terminal" evidence="4">
    <location>
        <begin position="211"/>
        <end position="272"/>
    </location>
</feature>
<proteinExistence type="predicted"/>
<feature type="compositionally biased region" description="Basic and acidic residues" evidence="1">
    <location>
        <begin position="1"/>
        <end position="11"/>
    </location>
</feature>
<dbReference type="RefSeq" id="WP_027885685.1">
    <property type="nucleotide sequence ID" value="NZ_BMWY01000004.1"/>
</dbReference>
<reference evidence="6" key="1">
    <citation type="journal article" date="2019" name="Int. J. Syst. Evol. Microbiol.">
        <title>The Global Catalogue of Microorganisms (GCM) 10K type strain sequencing project: providing services to taxonomists for standard genome sequencing and annotation.</title>
        <authorList>
            <consortium name="The Broad Institute Genomics Platform"/>
            <consortium name="The Broad Institute Genome Sequencing Center for Infectious Disease"/>
            <person name="Wu L."/>
            <person name="Ma J."/>
        </authorList>
    </citation>
    <scope>NUCLEOTIDE SEQUENCE [LARGE SCALE GENOMIC DNA]</scope>
    <source>
        <strain evidence="6">KCTC 12708</strain>
    </source>
</reference>
<evidence type="ECO:0000259" key="4">
    <source>
        <dbReference type="Pfam" id="PF16344"/>
    </source>
</evidence>
<gene>
    <name evidence="5" type="ORF">GCM10008088_17800</name>
</gene>
<feature type="domain" description="FecR protein" evidence="3">
    <location>
        <begin position="87"/>
        <end position="175"/>
    </location>
</feature>
<evidence type="ECO:0000313" key="5">
    <source>
        <dbReference type="EMBL" id="GGZ56658.1"/>
    </source>
</evidence>
<evidence type="ECO:0000256" key="1">
    <source>
        <dbReference type="SAM" id="MobiDB-lite"/>
    </source>
</evidence>
<evidence type="ECO:0000259" key="3">
    <source>
        <dbReference type="Pfam" id="PF04773"/>
    </source>
</evidence>
<comment type="caution">
    <text evidence="5">The sequence shown here is derived from an EMBL/GenBank/DDBJ whole genome shotgun (WGS) entry which is preliminary data.</text>
</comment>
<organism evidence="5 6">
    <name type="scientific">Mesonia mobilis</name>
    <dbReference type="NCBI Taxonomy" id="369791"/>
    <lineage>
        <taxon>Bacteria</taxon>
        <taxon>Pseudomonadati</taxon>
        <taxon>Bacteroidota</taxon>
        <taxon>Flavobacteriia</taxon>
        <taxon>Flavobacteriales</taxon>
        <taxon>Flavobacteriaceae</taxon>
        <taxon>Mesonia</taxon>
    </lineage>
</organism>
<dbReference type="PANTHER" id="PTHR30273">
    <property type="entry name" value="PERIPLASMIC SIGNAL SENSOR AND SIGMA FACTOR ACTIVATOR FECR-RELATED"/>
    <property type="match status" value="1"/>
</dbReference>
<evidence type="ECO:0000313" key="6">
    <source>
        <dbReference type="Proteomes" id="UP000615593"/>
    </source>
</evidence>
<keyword evidence="2" id="KW-1133">Transmembrane helix</keyword>
<dbReference type="Gene3D" id="2.60.120.1440">
    <property type="match status" value="1"/>
</dbReference>
<keyword evidence="2" id="KW-0812">Transmembrane</keyword>
<evidence type="ECO:0000256" key="2">
    <source>
        <dbReference type="SAM" id="Phobius"/>
    </source>
</evidence>
<dbReference type="InterPro" id="IPR032508">
    <property type="entry name" value="FecR_C"/>
</dbReference>
<protein>
    <submittedName>
        <fullName evidence="5">Anti-sigma factor</fullName>
    </submittedName>
</protein>
<keyword evidence="2" id="KW-0472">Membrane</keyword>
<dbReference type="InterPro" id="IPR012373">
    <property type="entry name" value="Ferrdict_sens_TM"/>
</dbReference>
<feature type="region of interest" description="Disordered" evidence="1">
    <location>
        <begin position="1"/>
        <end position="33"/>
    </location>
</feature>
<sequence length="282" mass="32297">MNEEEIEKKINESWQAGNSNPASDGQKEASWKKFQAEKFPQQKPKKWYYGIAASFLVIAATLTGVLFQKNKLATTNTSAYQIIENPTTHIKTIFLPDSSKVNLAANAQLSFPENFKTHRNVELKGEAVFEVKKDSAHPFTVKSQLTTTRVLGTIFKVKNLSAKHTEVNLYEGSVQLQVEGRDKNWIIAPGEVFVFKNDAIDIESFELFKEFKETPLKDFVTYIQKNYGFQLVFPDDISHKKITLKLNRQEPLEHIIAIVAQLYQYSYQKSNTDQKIYFATNN</sequence>
<dbReference type="Pfam" id="PF16344">
    <property type="entry name" value="FecR_C"/>
    <property type="match status" value="1"/>
</dbReference>
<accession>A0ABQ3BT13</accession>
<dbReference type="Proteomes" id="UP000615593">
    <property type="component" value="Unassembled WGS sequence"/>
</dbReference>
<dbReference type="GeneID" id="94369446"/>
<dbReference type="EMBL" id="BMWY01000004">
    <property type="protein sequence ID" value="GGZ56658.1"/>
    <property type="molecule type" value="Genomic_DNA"/>
</dbReference>
<feature type="transmembrane region" description="Helical" evidence="2">
    <location>
        <begin position="47"/>
        <end position="67"/>
    </location>
</feature>
<keyword evidence="6" id="KW-1185">Reference proteome</keyword>